<reference evidence="1" key="1">
    <citation type="journal article" date="2020" name="Stud. Mycol.">
        <title>101 Dothideomycetes genomes: a test case for predicting lifestyles and emergence of pathogens.</title>
        <authorList>
            <person name="Haridas S."/>
            <person name="Albert R."/>
            <person name="Binder M."/>
            <person name="Bloem J."/>
            <person name="Labutti K."/>
            <person name="Salamov A."/>
            <person name="Andreopoulos B."/>
            <person name="Baker S."/>
            <person name="Barry K."/>
            <person name="Bills G."/>
            <person name="Bluhm B."/>
            <person name="Cannon C."/>
            <person name="Castanera R."/>
            <person name="Culley D."/>
            <person name="Daum C."/>
            <person name="Ezra D."/>
            <person name="Gonzalez J."/>
            <person name="Henrissat B."/>
            <person name="Kuo A."/>
            <person name="Liang C."/>
            <person name="Lipzen A."/>
            <person name="Lutzoni F."/>
            <person name="Magnuson J."/>
            <person name="Mondo S."/>
            <person name="Nolan M."/>
            <person name="Ohm R."/>
            <person name="Pangilinan J."/>
            <person name="Park H.-J."/>
            <person name="Ramirez L."/>
            <person name="Alfaro M."/>
            <person name="Sun H."/>
            <person name="Tritt A."/>
            <person name="Yoshinaga Y."/>
            <person name="Zwiers L.-H."/>
            <person name="Turgeon B."/>
            <person name="Goodwin S."/>
            <person name="Spatafora J."/>
            <person name="Crous P."/>
            <person name="Grigoriev I."/>
        </authorList>
    </citation>
    <scope>NUCLEOTIDE SEQUENCE</scope>
    <source>
        <strain evidence="1">CBS 130266</strain>
    </source>
</reference>
<evidence type="ECO:0000313" key="2">
    <source>
        <dbReference type="Proteomes" id="UP000800235"/>
    </source>
</evidence>
<dbReference type="Proteomes" id="UP000800235">
    <property type="component" value="Unassembled WGS sequence"/>
</dbReference>
<dbReference type="InterPro" id="IPR009097">
    <property type="entry name" value="Cyclic_Pdiesterase"/>
</dbReference>
<organism evidence="1 2">
    <name type="scientific">Tothia fuscella</name>
    <dbReference type="NCBI Taxonomy" id="1048955"/>
    <lineage>
        <taxon>Eukaryota</taxon>
        <taxon>Fungi</taxon>
        <taxon>Dikarya</taxon>
        <taxon>Ascomycota</taxon>
        <taxon>Pezizomycotina</taxon>
        <taxon>Dothideomycetes</taxon>
        <taxon>Pleosporomycetidae</taxon>
        <taxon>Venturiales</taxon>
        <taxon>Cylindrosympodiaceae</taxon>
        <taxon>Tothia</taxon>
    </lineage>
</organism>
<gene>
    <name evidence="1" type="ORF">EJ08DRAFT_682861</name>
</gene>
<evidence type="ECO:0008006" key="3">
    <source>
        <dbReference type="Google" id="ProtNLM"/>
    </source>
</evidence>
<evidence type="ECO:0000313" key="1">
    <source>
        <dbReference type="EMBL" id="KAF2421844.1"/>
    </source>
</evidence>
<comment type="caution">
    <text evidence="1">The sequence shown here is derived from an EMBL/GenBank/DDBJ whole genome shotgun (WGS) entry which is preliminary data.</text>
</comment>
<dbReference type="AlphaFoldDB" id="A0A9P4NHM2"/>
<keyword evidence="2" id="KW-1185">Reference proteome</keyword>
<name>A0A9P4NHM2_9PEZI</name>
<proteinExistence type="predicted"/>
<sequence>MASSNEVPRHLASNPFEDLSGVSTSTFSNPYDALIIASENDPKKLQERYEAHRTARNIQQKAKLLDPGFSGVIVDPILYRLENPSVEPGYVDPRHCLVFWARPPQSVKALINDIQTQLLQAAPNLWLMPSENLHMTAMEITHSKTEEEIAALVEQIQPRVEQIVNHAYSSIEKRARLIKPMIGFDAAALALSFVPAAGEALTEGRKASQDEFTYHHLRRDAFAMCEEAGVKVDSRYIVPSAHLTIGRFVNKLDFETDGNVDQGKVSNLVELIENTNADLHRNFWPKEGKIEAGGEWIVGREKGFVLRRDAVWYGGGRSVMEGKAF</sequence>
<protein>
    <recommendedName>
        <fullName evidence="3">RNA ligase/cyclic nucleotide phosphodiesterase</fullName>
    </recommendedName>
</protein>
<accession>A0A9P4NHM2</accession>
<dbReference type="Gene3D" id="3.90.1140.10">
    <property type="entry name" value="Cyclic phosphodiesterase"/>
    <property type="match status" value="1"/>
</dbReference>
<dbReference type="OrthoDB" id="2967263at2759"/>
<dbReference type="EMBL" id="MU007095">
    <property type="protein sequence ID" value="KAF2421844.1"/>
    <property type="molecule type" value="Genomic_DNA"/>
</dbReference>
<dbReference type="SUPFAM" id="SSF55144">
    <property type="entry name" value="LigT-like"/>
    <property type="match status" value="1"/>
</dbReference>